<evidence type="ECO:0000313" key="2">
    <source>
        <dbReference type="EMBL" id="RDH16703.1"/>
    </source>
</evidence>
<name>A0A370BM87_ASPNG</name>
<feature type="region of interest" description="Disordered" evidence="1">
    <location>
        <begin position="1"/>
        <end position="91"/>
    </location>
</feature>
<sequence length="234" mass="25528">MSSNSSTFTPTNAPLHNNNNNNNTKNGPTAPKTPTKKTNVTMTPQTPTPSSTNSNSNPKKSLTPSSTTTTPTSTSKRTKQRTTLPPIPTTLASATEPDLLILRLRDEDAAPWNAINQAWTDLTGVSVGGTTLRARYNTMKKNFVVVDPVDVVAKILQAKKDIEGRLETEKWRLIAEEVEKAGGGRYPGECLRRYVREIEKEKGKKGVLSASGGEEVQDGEEDGDDVKMEDEEED</sequence>
<dbReference type="EMBL" id="KZ851936">
    <property type="protein sequence ID" value="RDH16703.1"/>
    <property type="molecule type" value="Genomic_DNA"/>
</dbReference>
<feature type="compositionally biased region" description="Low complexity" evidence="1">
    <location>
        <begin position="9"/>
        <end position="75"/>
    </location>
</feature>
<evidence type="ECO:0000256" key="1">
    <source>
        <dbReference type="SAM" id="MobiDB-lite"/>
    </source>
</evidence>
<organism evidence="2 3">
    <name type="scientific">Aspergillus niger ATCC 13496</name>
    <dbReference type="NCBI Taxonomy" id="1353008"/>
    <lineage>
        <taxon>Eukaryota</taxon>
        <taxon>Fungi</taxon>
        <taxon>Dikarya</taxon>
        <taxon>Ascomycota</taxon>
        <taxon>Pezizomycotina</taxon>
        <taxon>Eurotiomycetes</taxon>
        <taxon>Eurotiomycetidae</taxon>
        <taxon>Eurotiales</taxon>
        <taxon>Aspergillaceae</taxon>
        <taxon>Aspergillus</taxon>
        <taxon>Aspergillus subgen. Circumdati</taxon>
    </lineage>
</organism>
<gene>
    <name evidence="2" type="ORF">M747DRAFT_344960</name>
</gene>
<dbReference type="Proteomes" id="UP000253845">
    <property type="component" value="Unassembled WGS sequence"/>
</dbReference>
<proteinExistence type="predicted"/>
<reference evidence="2 3" key="1">
    <citation type="submission" date="2018-07" db="EMBL/GenBank/DDBJ databases">
        <title>Section-level genome sequencing of Aspergillus section Nigri to investigate inter- and intra-species variation.</title>
        <authorList>
            <consortium name="DOE Joint Genome Institute"/>
            <person name="Vesth T.C."/>
            <person name="Nybo J.L."/>
            <person name="Theobald S."/>
            <person name="Frisvad J.C."/>
            <person name="Larsen T.O."/>
            <person name="Nielsen K.F."/>
            <person name="Hoof J.B."/>
            <person name="Brandl J."/>
            <person name="Salamov A."/>
            <person name="Riley R."/>
            <person name="Gladden J.M."/>
            <person name="Phatale P."/>
            <person name="Nielsen M.T."/>
            <person name="Lyhne E.K."/>
            <person name="Kogle M.E."/>
            <person name="Strasser K."/>
            <person name="McDonnell E."/>
            <person name="Barry K."/>
            <person name="Clum A."/>
            <person name="Chen C."/>
            <person name="Nolan M."/>
            <person name="Sandor L."/>
            <person name="Kuo A."/>
            <person name="Lipzen A."/>
            <person name="Hainaut M."/>
            <person name="Drula E."/>
            <person name="Tsang A."/>
            <person name="Magnuson J.K."/>
            <person name="Henrissat B."/>
            <person name="Wiebenga A."/>
            <person name="Simmons B.A."/>
            <person name="Makela M.R."/>
            <person name="De vries R.P."/>
            <person name="Grigoriev I.V."/>
            <person name="Mortensen U.H."/>
            <person name="Baker S.E."/>
            <person name="Andersen M.R."/>
        </authorList>
    </citation>
    <scope>NUCLEOTIDE SEQUENCE [LARGE SCALE GENOMIC DNA]</scope>
    <source>
        <strain evidence="2 3">ATCC 13496</strain>
    </source>
</reference>
<protein>
    <recommendedName>
        <fullName evidence="4">Myb-like domain-containing protein</fullName>
    </recommendedName>
</protein>
<dbReference type="VEuPathDB" id="FungiDB:M747DRAFT_344960"/>
<feature type="region of interest" description="Disordered" evidence="1">
    <location>
        <begin position="201"/>
        <end position="234"/>
    </location>
</feature>
<dbReference type="AlphaFoldDB" id="A0A370BM87"/>
<evidence type="ECO:0000313" key="3">
    <source>
        <dbReference type="Proteomes" id="UP000253845"/>
    </source>
</evidence>
<feature type="compositionally biased region" description="Acidic residues" evidence="1">
    <location>
        <begin position="215"/>
        <end position="234"/>
    </location>
</feature>
<accession>A0A370BM87</accession>
<evidence type="ECO:0008006" key="4">
    <source>
        <dbReference type="Google" id="ProtNLM"/>
    </source>
</evidence>